<sequence>MAPETPKGVSSRLLTMKFMQRAAASTSSAGSPDSDAPSAKKRKLGQSPAPGRIDPNIDQALIQAALDDQEATRQAALEKHSAADSHWVLKTRLDKPQSQKQSRPLNIVYVGYGDVDSDDNNEDSSAEGRTSTKPLKQNGGTKGQETSDSTNESCPSSADDGSNTNRKRKDRPSDANSNTSNNFDRSRSQSRSRSDKESIRAKEFRDKRKKKEVRLNNLTSISSAGDGQFGTQSSPDTTAMKCYNCQQTGHKASDCSKKNARNRS</sequence>
<evidence type="ECO:0000256" key="2">
    <source>
        <dbReference type="SAM" id="MobiDB-lite"/>
    </source>
</evidence>
<protein>
    <recommendedName>
        <fullName evidence="3">CCHC-type domain-containing protein</fullName>
    </recommendedName>
</protein>
<dbReference type="EMBL" id="BAAFGZ010000467">
    <property type="protein sequence ID" value="GAB0138696.1"/>
    <property type="molecule type" value="Genomic_DNA"/>
</dbReference>
<dbReference type="Pfam" id="PF00098">
    <property type="entry name" value="zf-CCHC"/>
    <property type="match status" value="1"/>
</dbReference>
<name>A0ABQ0CZ36_9HYPO</name>
<keyword evidence="1" id="KW-0479">Metal-binding</keyword>
<proteinExistence type="predicted"/>
<dbReference type="SMART" id="SM00343">
    <property type="entry name" value="ZnF_C2HC"/>
    <property type="match status" value="1"/>
</dbReference>
<evidence type="ECO:0000313" key="5">
    <source>
        <dbReference type="Proteomes" id="UP001562357"/>
    </source>
</evidence>
<gene>
    <name evidence="4" type="primary">g6922</name>
    <name evidence="4" type="ORF">EsDP_00006922</name>
</gene>
<feature type="compositionally biased region" description="Polar residues" evidence="2">
    <location>
        <begin position="127"/>
        <end position="164"/>
    </location>
</feature>
<organism evidence="4 5">
    <name type="scientific">Epichloe bromicola</name>
    <dbReference type="NCBI Taxonomy" id="79588"/>
    <lineage>
        <taxon>Eukaryota</taxon>
        <taxon>Fungi</taxon>
        <taxon>Dikarya</taxon>
        <taxon>Ascomycota</taxon>
        <taxon>Pezizomycotina</taxon>
        <taxon>Sordariomycetes</taxon>
        <taxon>Hypocreomycetidae</taxon>
        <taxon>Hypocreales</taxon>
        <taxon>Clavicipitaceae</taxon>
        <taxon>Epichloe</taxon>
    </lineage>
</organism>
<keyword evidence="1" id="KW-0862">Zinc</keyword>
<dbReference type="SUPFAM" id="SSF57756">
    <property type="entry name" value="Retrovirus zinc finger-like domains"/>
    <property type="match status" value="1"/>
</dbReference>
<feature type="compositionally biased region" description="Basic and acidic residues" evidence="2">
    <location>
        <begin position="184"/>
        <end position="206"/>
    </location>
</feature>
<evidence type="ECO:0000256" key="1">
    <source>
        <dbReference type="PROSITE-ProRule" id="PRU00047"/>
    </source>
</evidence>
<evidence type="ECO:0000259" key="3">
    <source>
        <dbReference type="PROSITE" id="PS50158"/>
    </source>
</evidence>
<dbReference type="InterPro" id="IPR036875">
    <property type="entry name" value="Znf_CCHC_sf"/>
</dbReference>
<feature type="region of interest" description="Disordered" evidence="2">
    <location>
        <begin position="69"/>
        <end position="239"/>
    </location>
</feature>
<dbReference type="Gene3D" id="4.10.60.10">
    <property type="entry name" value="Zinc finger, CCHC-type"/>
    <property type="match status" value="1"/>
</dbReference>
<evidence type="ECO:0000313" key="4">
    <source>
        <dbReference type="EMBL" id="GAB0138696.1"/>
    </source>
</evidence>
<dbReference type="InterPro" id="IPR001878">
    <property type="entry name" value="Znf_CCHC"/>
</dbReference>
<feature type="compositionally biased region" description="Polar residues" evidence="2">
    <location>
        <begin position="174"/>
        <end position="183"/>
    </location>
</feature>
<feature type="compositionally biased region" description="Polar residues" evidence="2">
    <location>
        <begin position="216"/>
        <end position="237"/>
    </location>
</feature>
<dbReference type="PROSITE" id="PS50158">
    <property type="entry name" value="ZF_CCHC"/>
    <property type="match status" value="1"/>
</dbReference>
<reference evidence="5" key="1">
    <citation type="submission" date="2024-06" db="EMBL/GenBank/DDBJ databases">
        <title>Draft Genome Sequences of Epichloe bromicola Strains Isolated from Elymus ciliaris.</title>
        <authorList>
            <consortium name="Epichloe bromicola genome sequencing consortium"/>
            <person name="Miura A."/>
            <person name="Imano S."/>
            <person name="Ashida A."/>
            <person name="Sato I."/>
            <person name="Chiba S."/>
            <person name="Tanaka A."/>
            <person name="Camagna M."/>
            <person name="Takemoto D."/>
        </authorList>
    </citation>
    <scope>NUCLEOTIDE SEQUENCE [LARGE SCALE GENOMIC DNA]</scope>
    <source>
        <strain evidence="5">DP</strain>
    </source>
</reference>
<keyword evidence="1" id="KW-0863">Zinc-finger</keyword>
<feature type="compositionally biased region" description="Acidic residues" evidence="2">
    <location>
        <begin position="115"/>
        <end position="125"/>
    </location>
</feature>
<feature type="domain" description="CCHC-type" evidence="3">
    <location>
        <begin position="241"/>
        <end position="257"/>
    </location>
</feature>
<dbReference type="Proteomes" id="UP001562357">
    <property type="component" value="Unassembled WGS sequence"/>
</dbReference>
<keyword evidence="5" id="KW-1185">Reference proteome</keyword>
<feature type="compositionally biased region" description="Low complexity" evidence="2">
    <location>
        <begin position="22"/>
        <end position="37"/>
    </location>
</feature>
<accession>A0ABQ0CZ36</accession>
<feature type="region of interest" description="Disordered" evidence="2">
    <location>
        <begin position="20"/>
        <end position="56"/>
    </location>
</feature>
<comment type="caution">
    <text evidence="4">The sequence shown here is derived from an EMBL/GenBank/DDBJ whole genome shotgun (WGS) entry which is preliminary data.</text>
</comment>